<evidence type="ECO:0000313" key="2">
    <source>
        <dbReference type="Proteomes" id="UP001629156"/>
    </source>
</evidence>
<protein>
    <submittedName>
        <fullName evidence="1">Uncharacterized protein</fullName>
    </submittedName>
</protein>
<evidence type="ECO:0000313" key="1">
    <source>
        <dbReference type="EMBL" id="MFL9844718.1"/>
    </source>
</evidence>
<name>A0ABW8YWZ2_9FLAO</name>
<proteinExistence type="predicted"/>
<gene>
    <name evidence="1" type="ORF">ABS766_09850</name>
</gene>
<dbReference type="RefSeq" id="WP_408084974.1">
    <property type="nucleotide sequence ID" value="NZ_JBELPZ010000009.1"/>
</dbReference>
<accession>A0ABW8YWZ2</accession>
<comment type="caution">
    <text evidence="1">The sequence shown here is derived from an EMBL/GenBank/DDBJ whole genome shotgun (WGS) entry which is preliminary data.</text>
</comment>
<reference evidence="1 2" key="1">
    <citation type="submission" date="2024-06" db="EMBL/GenBank/DDBJ databases">
        <authorList>
            <person name="Kaempfer P."/>
            <person name="Viver T."/>
        </authorList>
    </citation>
    <scope>NUCLEOTIDE SEQUENCE [LARGE SCALE GENOMIC DNA]</scope>
    <source>
        <strain evidence="1 2">ST-119</strain>
    </source>
</reference>
<sequence>MPISNYTTKIPTHKTISEIQQMLAAHGAQKIMVEYKDKDPSDITFQIDTAKGNISFRLPANWQGVLNAMGKDEKVPRALRKKDQAQRVSWRIIRDWVEAQTAIIQAELASIDQVFLPYALTKGGKTVYDSINDKNFLMLE</sequence>
<keyword evidence="2" id="KW-1185">Reference proteome</keyword>
<dbReference type="EMBL" id="JBELPZ010000009">
    <property type="protein sequence ID" value="MFL9844718.1"/>
    <property type="molecule type" value="Genomic_DNA"/>
</dbReference>
<organism evidence="1 2">
    <name type="scientific">Flavobacterium rhizosphaerae</name>
    <dbReference type="NCBI Taxonomy" id="3163298"/>
    <lineage>
        <taxon>Bacteria</taxon>
        <taxon>Pseudomonadati</taxon>
        <taxon>Bacteroidota</taxon>
        <taxon>Flavobacteriia</taxon>
        <taxon>Flavobacteriales</taxon>
        <taxon>Flavobacteriaceae</taxon>
        <taxon>Flavobacterium</taxon>
    </lineage>
</organism>
<dbReference type="Proteomes" id="UP001629156">
    <property type="component" value="Unassembled WGS sequence"/>
</dbReference>